<name>A0A813DDM1_POLGL</name>
<proteinExistence type="predicted"/>
<dbReference type="Proteomes" id="UP000654075">
    <property type="component" value="Unassembled WGS sequence"/>
</dbReference>
<dbReference type="OrthoDB" id="329734at2759"/>
<accession>A0A813DDM1</accession>
<dbReference type="SUPFAM" id="SSF55424">
    <property type="entry name" value="FAD/NAD-linked reductases, dimerisation (C-terminal) domain"/>
    <property type="match status" value="1"/>
</dbReference>
<dbReference type="Gene3D" id="3.30.390.30">
    <property type="match status" value="1"/>
</dbReference>
<feature type="non-terminal residue" evidence="1">
    <location>
        <position position="1"/>
    </location>
</feature>
<organism evidence="1 2">
    <name type="scientific">Polarella glacialis</name>
    <name type="common">Dinoflagellate</name>
    <dbReference type="NCBI Taxonomy" id="89957"/>
    <lineage>
        <taxon>Eukaryota</taxon>
        <taxon>Sar</taxon>
        <taxon>Alveolata</taxon>
        <taxon>Dinophyceae</taxon>
        <taxon>Suessiales</taxon>
        <taxon>Suessiaceae</taxon>
        <taxon>Polarella</taxon>
    </lineage>
</organism>
<evidence type="ECO:0000313" key="1">
    <source>
        <dbReference type="EMBL" id="CAE8586681.1"/>
    </source>
</evidence>
<reference evidence="1" key="1">
    <citation type="submission" date="2021-02" db="EMBL/GenBank/DDBJ databases">
        <authorList>
            <person name="Dougan E. K."/>
            <person name="Rhodes N."/>
            <person name="Thang M."/>
            <person name="Chan C."/>
        </authorList>
    </citation>
    <scope>NUCLEOTIDE SEQUENCE</scope>
</reference>
<dbReference type="InterPro" id="IPR016156">
    <property type="entry name" value="FAD/NAD-linked_Rdtase_dimer_sf"/>
</dbReference>
<dbReference type="AlphaFoldDB" id="A0A813DDM1"/>
<protein>
    <submittedName>
        <fullName evidence="1">Uncharacterized protein</fullName>
    </submittedName>
</protein>
<gene>
    <name evidence="1" type="ORF">PGLA1383_LOCUS5531</name>
</gene>
<comment type="caution">
    <text evidence="1">The sequence shown here is derived from an EMBL/GenBank/DDBJ whole genome shotgun (WGS) entry which is preliminary data.</text>
</comment>
<dbReference type="EMBL" id="CAJNNV010002173">
    <property type="protein sequence ID" value="CAE8586681.1"/>
    <property type="molecule type" value="Genomic_DNA"/>
</dbReference>
<sequence>YCSEFDELMVDGDMDKMNFVAYYCYKNEVKAVATMGRDPVAVAAGELMRMGRMPSTEDLKSGRVSTGGLVEVLQRLSQASS</sequence>
<keyword evidence="2" id="KW-1185">Reference proteome</keyword>
<evidence type="ECO:0000313" key="2">
    <source>
        <dbReference type="Proteomes" id="UP000654075"/>
    </source>
</evidence>